<reference evidence="1" key="1">
    <citation type="journal article" date="2014" name="Front. Microbiol.">
        <title>High frequency of phylogenetically diverse reductive dehalogenase-homologous genes in deep subseafloor sedimentary metagenomes.</title>
        <authorList>
            <person name="Kawai M."/>
            <person name="Futagami T."/>
            <person name="Toyoda A."/>
            <person name="Takaki Y."/>
            <person name="Nishi S."/>
            <person name="Hori S."/>
            <person name="Arai W."/>
            <person name="Tsubouchi T."/>
            <person name="Morono Y."/>
            <person name="Uchiyama I."/>
            <person name="Ito T."/>
            <person name="Fujiyama A."/>
            <person name="Inagaki F."/>
            <person name="Takami H."/>
        </authorList>
    </citation>
    <scope>NUCLEOTIDE SEQUENCE</scope>
    <source>
        <strain evidence="1">Expedition CK06-06</strain>
    </source>
</reference>
<dbReference type="EMBL" id="BARV01044955">
    <property type="protein sequence ID" value="GAI64745.1"/>
    <property type="molecule type" value="Genomic_DNA"/>
</dbReference>
<name>X1RNJ8_9ZZZZ</name>
<dbReference type="AlphaFoldDB" id="X1RNJ8"/>
<evidence type="ECO:0000313" key="1">
    <source>
        <dbReference type="EMBL" id="GAI64745.1"/>
    </source>
</evidence>
<proteinExistence type="predicted"/>
<protein>
    <submittedName>
        <fullName evidence="1">Uncharacterized protein</fullName>
    </submittedName>
</protein>
<gene>
    <name evidence="1" type="ORF">S06H3_66187</name>
</gene>
<organism evidence="1">
    <name type="scientific">marine sediment metagenome</name>
    <dbReference type="NCBI Taxonomy" id="412755"/>
    <lineage>
        <taxon>unclassified sequences</taxon>
        <taxon>metagenomes</taxon>
        <taxon>ecological metagenomes</taxon>
    </lineage>
</organism>
<comment type="caution">
    <text evidence="1">The sequence shown here is derived from an EMBL/GenBank/DDBJ whole genome shotgun (WGS) entry which is preliminary data.</text>
</comment>
<feature type="non-terminal residue" evidence="1">
    <location>
        <position position="70"/>
    </location>
</feature>
<sequence length="70" mass="7880">MIGIPPQHHVLLKQFRSWRRDQAGHIIKKDDHFPDALIAGMQKVKQMGVGLGTRKARIVEGARRLFGLPG</sequence>
<accession>X1RNJ8</accession>